<evidence type="ECO:0000313" key="3">
    <source>
        <dbReference type="Proteomes" id="UP000011518"/>
    </source>
</evidence>
<dbReference type="eggNOG" id="KOG2220">
    <property type="taxonomic scope" value="Eukaryota"/>
</dbReference>
<name>L9KKY2_TUPCH</name>
<evidence type="ECO:0000256" key="1">
    <source>
        <dbReference type="SAM" id="MobiDB-lite"/>
    </source>
</evidence>
<reference evidence="3" key="2">
    <citation type="journal article" date="2013" name="Nat. Commun.">
        <title>Genome of the Chinese tree shrew.</title>
        <authorList>
            <person name="Fan Y."/>
            <person name="Huang Z.Y."/>
            <person name="Cao C.C."/>
            <person name="Chen C.S."/>
            <person name="Chen Y.X."/>
            <person name="Fan D.D."/>
            <person name="He J."/>
            <person name="Hou H.L."/>
            <person name="Hu L."/>
            <person name="Hu X.T."/>
            <person name="Jiang X.T."/>
            <person name="Lai R."/>
            <person name="Lang Y.S."/>
            <person name="Liang B."/>
            <person name="Liao S.G."/>
            <person name="Mu D."/>
            <person name="Ma Y.Y."/>
            <person name="Niu Y.Y."/>
            <person name="Sun X.Q."/>
            <person name="Xia J.Q."/>
            <person name="Xiao J."/>
            <person name="Xiong Z.Q."/>
            <person name="Xu L."/>
            <person name="Yang L."/>
            <person name="Zhang Y."/>
            <person name="Zhao W."/>
            <person name="Zhao X.D."/>
            <person name="Zheng Y.T."/>
            <person name="Zhou J.M."/>
            <person name="Zhu Y.B."/>
            <person name="Zhang G.J."/>
            <person name="Wang J."/>
            <person name="Yao Y.G."/>
        </authorList>
    </citation>
    <scope>NUCLEOTIDE SEQUENCE [LARGE SCALE GENOMIC DNA]</scope>
</reference>
<reference evidence="3" key="1">
    <citation type="submission" date="2012-07" db="EMBL/GenBank/DDBJ databases">
        <title>Genome of the Chinese tree shrew, a rising model animal genetically related to primates.</title>
        <authorList>
            <person name="Zhang G."/>
            <person name="Fan Y."/>
            <person name="Yao Y."/>
            <person name="Huang Z."/>
        </authorList>
    </citation>
    <scope>NUCLEOTIDE SEQUENCE [LARGE SCALE GENOMIC DNA]</scope>
</reference>
<dbReference type="InParanoid" id="L9KKY2"/>
<dbReference type="AlphaFoldDB" id="L9KKY2"/>
<sequence>MILDERPDSQGAGENSARLQAAGRATGLRPTPGLPSACSGSRRGEEEVSRPLLCSPGIGGSGSGPPVSQKLKFPLRSCGPPRFGTCAQPRPSSPEAVCPLDCTGAGVHLMPLWQGRLEPLGHPKWGIKKR</sequence>
<organism evidence="2 3">
    <name type="scientific">Tupaia chinensis</name>
    <name type="common">Chinese tree shrew</name>
    <name type="synonym">Tupaia belangeri chinensis</name>
    <dbReference type="NCBI Taxonomy" id="246437"/>
    <lineage>
        <taxon>Eukaryota</taxon>
        <taxon>Metazoa</taxon>
        <taxon>Chordata</taxon>
        <taxon>Craniata</taxon>
        <taxon>Vertebrata</taxon>
        <taxon>Euteleostomi</taxon>
        <taxon>Mammalia</taxon>
        <taxon>Eutheria</taxon>
        <taxon>Euarchontoglires</taxon>
        <taxon>Scandentia</taxon>
        <taxon>Tupaiidae</taxon>
        <taxon>Tupaia</taxon>
    </lineage>
</organism>
<proteinExistence type="predicted"/>
<keyword evidence="3" id="KW-1185">Reference proteome</keyword>
<feature type="region of interest" description="Disordered" evidence="1">
    <location>
        <begin position="1"/>
        <end position="68"/>
    </location>
</feature>
<accession>L9KKY2</accession>
<evidence type="ECO:0000313" key="2">
    <source>
        <dbReference type="EMBL" id="ELW63416.1"/>
    </source>
</evidence>
<protein>
    <submittedName>
        <fullName evidence="2">Uncharacterized protein</fullName>
    </submittedName>
</protein>
<dbReference type="EMBL" id="KB320776">
    <property type="protein sequence ID" value="ELW63416.1"/>
    <property type="molecule type" value="Genomic_DNA"/>
</dbReference>
<gene>
    <name evidence="2" type="ORF">TREES_T100016028</name>
</gene>
<dbReference type="Proteomes" id="UP000011518">
    <property type="component" value="Unassembled WGS sequence"/>
</dbReference>